<accession>A0A8S9GTA5</accession>
<name>A0A8S9GTA5_BRACR</name>
<dbReference type="EMBL" id="QGKY02001925">
    <property type="protein sequence ID" value="KAF2547438.1"/>
    <property type="molecule type" value="Genomic_DNA"/>
</dbReference>
<organism evidence="1">
    <name type="scientific">Brassica cretica</name>
    <name type="common">Mustard</name>
    <dbReference type="NCBI Taxonomy" id="69181"/>
    <lineage>
        <taxon>Eukaryota</taxon>
        <taxon>Viridiplantae</taxon>
        <taxon>Streptophyta</taxon>
        <taxon>Embryophyta</taxon>
        <taxon>Tracheophyta</taxon>
        <taxon>Spermatophyta</taxon>
        <taxon>Magnoliopsida</taxon>
        <taxon>eudicotyledons</taxon>
        <taxon>Gunneridae</taxon>
        <taxon>Pentapetalae</taxon>
        <taxon>rosids</taxon>
        <taxon>malvids</taxon>
        <taxon>Brassicales</taxon>
        <taxon>Brassicaceae</taxon>
        <taxon>Brassiceae</taxon>
        <taxon>Brassica</taxon>
    </lineage>
</organism>
<protein>
    <submittedName>
        <fullName evidence="1">Uncharacterized protein</fullName>
    </submittedName>
</protein>
<sequence length="124" mass="14071">MSRDHPPEPLDFFIWTVELEIDIRLVLIEHTSLVHLCLLRSVAIVLPSDTDLCLDSAEERCGFPGKHRTRDNMNGTGSEMSLIFGDVTEQNGSFGGRHGRDFVREDRDSDAEVEEWKRIVGEDS</sequence>
<evidence type="ECO:0000313" key="1">
    <source>
        <dbReference type="EMBL" id="KAF2547438.1"/>
    </source>
</evidence>
<gene>
    <name evidence="1" type="ORF">F2Q70_00023794</name>
</gene>
<reference evidence="1" key="1">
    <citation type="submission" date="2019-12" db="EMBL/GenBank/DDBJ databases">
        <title>Genome sequencing and annotation of Brassica cretica.</title>
        <authorList>
            <person name="Studholme D.J."/>
            <person name="Sarris P.F."/>
        </authorList>
    </citation>
    <scope>NUCLEOTIDE SEQUENCE</scope>
    <source>
        <strain evidence="1">PFS-102/07</strain>
        <tissue evidence="1">Leaf</tissue>
    </source>
</reference>
<proteinExistence type="predicted"/>
<comment type="caution">
    <text evidence="1">The sequence shown here is derived from an EMBL/GenBank/DDBJ whole genome shotgun (WGS) entry which is preliminary data.</text>
</comment>
<dbReference type="AlphaFoldDB" id="A0A8S9GTA5"/>